<gene>
    <name evidence="1" type="ORF">DPX16_12185</name>
</gene>
<comment type="caution">
    <text evidence="1">The sequence shown here is derived from an EMBL/GenBank/DDBJ whole genome shotgun (WGS) entry which is preliminary data.</text>
</comment>
<evidence type="ECO:0000313" key="2">
    <source>
        <dbReference type="Proteomes" id="UP000281406"/>
    </source>
</evidence>
<dbReference type="Proteomes" id="UP000281406">
    <property type="component" value="Unassembled WGS sequence"/>
</dbReference>
<keyword evidence="2" id="KW-1185">Reference proteome</keyword>
<accession>A0A3N0YQS8</accession>
<dbReference type="AlphaFoldDB" id="A0A3N0YQS8"/>
<feature type="non-terminal residue" evidence="1">
    <location>
        <position position="1"/>
    </location>
</feature>
<proteinExistence type="predicted"/>
<evidence type="ECO:0000313" key="1">
    <source>
        <dbReference type="EMBL" id="ROL48569.1"/>
    </source>
</evidence>
<dbReference type="EMBL" id="RJVU01029436">
    <property type="protein sequence ID" value="ROL48569.1"/>
    <property type="molecule type" value="Genomic_DNA"/>
</dbReference>
<sequence length="101" mass="11594">IQPWCRISDTTSQSHNELSLGRAIYVSVALNANEEERGGARWRVGLALTRLRLRYHVLMLTVDVSQWLVDTQSFELFSLTQNLIWMKKLQLSAYSRTSPNG</sequence>
<organism evidence="1 2">
    <name type="scientific">Anabarilius grahami</name>
    <name type="common">Kanglang fish</name>
    <name type="synonym">Barilius grahami</name>
    <dbReference type="NCBI Taxonomy" id="495550"/>
    <lineage>
        <taxon>Eukaryota</taxon>
        <taxon>Metazoa</taxon>
        <taxon>Chordata</taxon>
        <taxon>Craniata</taxon>
        <taxon>Vertebrata</taxon>
        <taxon>Euteleostomi</taxon>
        <taxon>Actinopterygii</taxon>
        <taxon>Neopterygii</taxon>
        <taxon>Teleostei</taxon>
        <taxon>Ostariophysi</taxon>
        <taxon>Cypriniformes</taxon>
        <taxon>Xenocyprididae</taxon>
        <taxon>Xenocypridinae</taxon>
        <taxon>Xenocypridinae incertae sedis</taxon>
        <taxon>Anabarilius</taxon>
    </lineage>
</organism>
<reference evidence="1 2" key="1">
    <citation type="submission" date="2018-10" db="EMBL/GenBank/DDBJ databases">
        <title>Genome assembly for a Yunnan-Guizhou Plateau 3E fish, Anabarilius grahami (Regan), and its evolutionary and genetic applications.</title>
        <authorList>
            <person name="Jiang W."/>
        </authorList>
    </citation>
    <scope>NUCLEOTIDE SEQUENCE [LARGE SCALE GENOMIC DNA]</scope>
    <source>
        <strain evidence="1">AG-KIZ</strain>
        <tissue evidence="1">Muscle</tissue>
    </source>
</reference>
<protein>
    <submittedName>
        <fullName evidence="1">Uncharacterized protein</fullName>
    </submittedName>
</protein>
<name>A0A3N0YQS8_ANAGA</name>